<proteinExistence type="predicted"/>
<accession>A0A399EFW7</accession>
<feature type="chain" id="PRO_5017446849" evidence="2">
    <location>
        <begin position="21"/>
        <end position="157"/>
    </location>
</feature>
<dbReference type="RefSeq" id="WP_119316267.1">
    <property type="nucleotide sequence ID" value="NZ_QXDL01000200.1"/>
</dbReference>
<reference evidence="3 4" key="1">
    <citation type="submission" date="2018-08" db="EMBL/GenBank/DDBJ databases">
        <title>Meiothermus terrae DSM 26712 genome sequencing project.</title>
        <authorList>
            <person name="Da Costa M.S."/>
            <person name="Albuquerque L."/>
            <person name="Raposo P."/>
            <person name="Froufe H.J.C."/>
            <person name="Barroso C.S."/>
            <person name="Egas C."/>
        </authorList>
    </citation>
    <scope>NUCLEOTIDE SEQUENCE [LARGE SCALE GENOMIC DNA]</scope>
    <source>
        <strain evidence="3 4">DSM 26712</strain>
    </source>
</reference>
<gene>
    <name evidence="3" type="ORF">Mterra_03351</name>
</gene>
<name>A0A399EFW7_9DEIN</name>
<keyword evidence="2" id="KW-0732">Signal</keyword>
<evidence type="ECO:0000256" key="2">
    <source>
        <dbReference type="SAM" id="SignalP"/>
    </source>
</evidence>
<dbReference type="AlphaFoldDB" id="A0A399EFW7"/>
<organism evidence="3 4">
    <name type="scientific">Calidithermus terrae</name>
    <dbReference type="NCBI Taxonomy" id="1408545"/>
    <lineage>
        <taxon>Bacteria</taxon>
        <taxon>Thermotogati</taxon>
        <taxon>Deinococcota</taxon>
        <taxon>Deinococci</taxon>
        <taxon>Thermales</taxon>
        <taxon>Thermaceae</taxon>
        <taxon>Calidithermus</taxon>
    </lineage>
</organism>
<sequence length="157" mass="16285">MNAKKWMIGVALLSLGLSLAQTPQQPAQSNRPQQGPSRMMDLRGGNLMWTAAQFLGVTPHELALLSNGQKTLSEVARDLGADVARLEAALVQARDQGIDQAVQNRVLTAEQAAAYKKATAAVVKAFLAQKIDAAGFGPGGRGGPGGKGPGFGPGGRR</sequence>
<dbReference type="OrthoDB" id="27284at2"/>
<comment type="caution">
    <text evidence="3">The sequence shown here is derived from an EMBL/GenBank/DDBJ whole genome shotgun (WGS) entry which is preliminary data.</text>
</comment>
<protein>
    <submittedName>
        <fullName evidence="3">Uncharacterized protein</fullName>
    </submittedName>
</protein>
<feature type="signal peptide" evidence="2">
    <location>
        <begin position="1"/>
        <end position="20"/>
    </location>
</feature>
<dbReference type="Proteomes" id="UP000265715">
    <property type="component" value="Unassembled WGS sequence"/>
</dbReference>
<evidence type="ECO:0000313" key="3">
    <source>
        <dbReference type="EMBL" id="RIH81161.1"/>
    </source>
</evidence>
<evidence type="ECO:0000313" key="4">
    <source>
        <dbReference type="Proteomes" id="UP000265715"/>
    </source>
</evidence>
<feature type="region of interest" description="Disordered" evidence="1">
    <location>
        <begin position="137"/>
        <end position="157"/>
    </location>
</feature>
<keyword evidence="4" id="KW-1185">Reference proteome</keyword>
<evidence type="ECO:0000256" key="1">
    <source>
        <dbReference type="SAM" id="MobiDB-lite"/>
    </source>
</evidence>
<dbReference type="EMBL" id="QXDL01000200">
    <property type="protein sequence ID" value="RIH81161.1"/>
    <property type="molecule type" value="Genomic_DNA"/>
</dbReference>